<dbReference type="InterPro" id="IPR002208">
    <property type="entry name" value="SecY/SEC61-alpha"/>
</dbReference>
<dbReference type="PROSITE" id="PS00755">
    <property type="entry name" value="SECY_1"/>
    <property type="match status" value="1"/>
</dbReference>
<evidence type="ECO:0000256" key="6">
    <source>
        <dbReference type="ARBA" id="ARBA00022989"/>
    </source>
</evidence>
<keyword evidence="7 9" id="KW-0811">Translocation</keyword>
<feature type="transmembrane region" description="Helical" evidence="9">
    <location>
        <begin position="178"/>
        <end position="199"/>
    </location>
</feature>
<evidence type="ECO:0000256" key="1">
    <source>
        <dbReference type="ARBA" id="ARBA00004141"/>
    </source>
</evidence>
<dbReference type="PRINTS" id="PR00303">
    <property type="entry name" value="SECYTRNLCASE"/>
</dbReference>
<name>A0A0A7V244_9SPIR</name>
<evidence type="ECO:0000256" key="4">
    <source>
        <dbReference type="ARBA" id="ARBA00022692"/>
    </source>
</evidence>
<evidence type="ECO:0000256" key="9">
    <source>
        <dbReference type="HAMAP-Rule" id="MF_01465"/>
    </source>
</evidence>
<dbReference type="GO" id="GO:0005886">
    <property type="term" value="C:plasma membrane"/>
    <property type="evidence" value="ECO:0007669"/>
    <property type="project" value="UniProtKB-SubCell"/>
</dbReference>
<feature type="transmembrane region" description="Helical" evidence="9">
    <location>
        <begin position="18"/>
        <end position="36"/>
    </location>
</feature>
<dbReference type="InterPro" id="IPR023201">
    <property type="entry name" value="SecY_dom_sf"/>
</dbReference>
<dbReference type="Gene3D" id="1.10.3370.10">
    <property type="entry name" value="SecY subunit domain"/>
    <property type="match status" value="1"/>
</dbReference>
<comment type="subunit">
    <text evidence="9">Component of the Sec protein translocase complex. Heterotrimer consisting of SecY, SecE and SecG subunits. The heterotrimers can form oligomers, although 1 heterotrimer is thought to be able to translocate proteins. Interacts with the ribosome. Interacts with SecDF, and other proteins may be involved. Interacts with SecA.</text>
</comment>
<keyword evidence="4 9" id="KW-0812">Transmembrane</keyword>
<feature type="transmembrane region" description="Helical" evidence="9">
    <location>
        <begin position="302"/>
        <end position="320"/>
    </location>
</feature>
<keyword evidence="9" id="KW-1003">Cell membrane</keyword>
<organism evidence="13 14">
    <name type="scientific">Borreliella chilensis</name>
    <dbReference type="NCBI Taxonomy" id="1245910"/>
    <lineage>
        <taxon>Bacteria</taxon>
        <taxon>Pseudomonadati</taxon>
        <taxon>Spirochaetota</taxon>
        <taxon>Spirochaetia</taxon>
        <taxon>Spirochaetales</taxon>
        <taxon>Borreliaceae</taxon>
        <taxon>Borreliella</taxon>
    </lineage>
</organism>
<dbReference type="Pfam" id="PF00344">
    <property type="entry name" value="SecY"/>
    <property type="match status" value="1"/>
</dbReference>
<dbReference type="NCBIfam" id="TIGR00967">
    <property type="entry name" value="3a0501s007"/>
    <property type="match status" value="1"/>
</dbReference>
<evidence type="ECO:0000256" key="5">
    <source>
        <dbReference type="ARBA" id="ARBA00022927"/>
    </source>
</evidence>
<keyword evidence="14" id="KW-1185">Reference proteome</keyword>
<dbReference type="STRING" id="1245910.OY14_02475"/>
<dbReference type="PIRSF" id="PIRSF004557">
    <property type="entry name" value="SecY"/>
    <property type="match status" value="1"/>
</dbReference>
<dbReference type="Proteomes" id="UP000030940">
    <property type="component" value="Chromosome"/>
</dbReference>
<dbReference type="GO" id="GO:0006605">
    <property type="term" value="P:protein targeting"/>
    <property type="evidence" value="ECO:0007669"/>
    <property type="project" value="UniProtKB-UniRule"/>
</dbReference>
<sequence>MKGLFLSLFTVKDLRNKFLFTLFILFLFRVGSYLPIPGIDPVALKSYFKSQSDFSIANYFDFFSGGAFSNFSIFMLSIGPYISASIIVQLLVYSFPSLKKMQEGDGGRQKTKKYTKYLTIVAAVVQGYATSLYAKSIPGAVTIPFYRYIFIAILTVTTGTFILLWFGEQINQRGIGNGTSLIIFSGIVVRLQAALFNLFQSMQDPSQNVNPVFVILVISIFILVVILIIYEYKAQMRIAIHYARANSKSTVSSYLPIKLNPSGVLPVIFASVLITLPLQILSGFAETSSIARQILSYLRPNGFYYTFLNVILIIGFTYFYSKIQLSPKDISNNIRKNGGTIPGIKSDEMEKYLDEIMNKTLFSGSIFLSIIAIIPFLVQNIFRFPHDVSRIMGGSSLLIMVGVALDTLIHIDAYLKTQGFSHGNKKNYAFLQKI</sequence>
<feature type="transmembrane region" description="Helical" evidence="9">
    <location>
        <begin position="114"/>
        <end position="133"/>
    </location>
</feature>
<feature type="transmembrane region" description="Helical" evidence="9">
    <location>
        <begin position="361"/>
        <end position="382"/>
    </location>
</feature>
<evidence type="ECO:0000313" key="14">
    <source>
        <dbReference type="Proteomes" id="UP000030940"/>
    </source>
</evidence>
<evidence type="ECO:0000256" key="7">
    <source>
        <dbReference type="ARBA" id="ARBA00023010"/>
    </source>
</evidence>
<dbReference type="PROSITE" id="PS00756">
    <property type="entry name" value="SECY_2"/>
    <property type="match status" value="1"/>
</dbReference>
<keyword evidence="3 9" id="KW-0813">Transport</keyword>
<keyword evidence="8 9" id="KW-0472">Membrane</keyword>
<dbReference type="AlphaFoldDB" id="A0A0A7V244"/>
<feature type="transmembrane region" description="Helical" evidence="9">
    <location>
        <begin position="263"/>
        <end position="282"/>
    </location>
</feature>
<feature type="transmembrane region" description="Helical" evidence="9">
    <location>
        <begin position="394"/>
        <end position="415"/>
    </location>
</feature>
<evidence type="ECO:0000256" key="10">
    <source>
        <dbReference type="RuleBase" id="RU000537"/>
    </source>
</evidence>
<dbReference type="GO" id="GO:0043952">
    <property type="term" value="P:protein transport by the Sec complex"/>
    <property type="evidence" value="ECO:0007669"/>
    <property type="project" value="UniProtKB-UniRule"/>
</dbReference>
<comment type="subcellular location">
    <subcellularLocation>
        <location evidence="9">Cell membrane</location>
        <topology evidence="9">Multi-pass membrane protein</topology>
    </subcellularLocation>
    <subcellularLocation>
        <location evidence="1 11">Membrane</location>
        <topology evidence="1 11">Multi-pass membrane protein</topology>
    </subcellularLocation>
</comment>
<comment type="similarity">
    <text evidence="2 9 12">Belongs to the SecY/SEC61-alpha family.</text>
</comment>
<evidence type="ECO:0000313" key="13">
    <source>
        <dbReference type="EMBL" id="AJA90307.1"/>
    </source>
</evidence>
<protein>
    <recommendedName>
        <fullName evidence="9 10">Protein translocase subunit SecY</fullName>
    </recommendedName>
</protein>
<dbReference type="GO" id="GO:0065002">
    <property type="term" value="P:intracellular protein transmembrane transport"/>
    <property type="evidence" value="ECO:0007669"/>
    <property type="project" value="UniProtKB-UniRule"/>
</dbReference>
<dbReference type="EMBL" id="CP009910">
    <property type="protein sequence ID" value="AJA90307.1"/>
    <property type="molecule type" value="Genomic_DNA"/>
</dbReference>
<accession>A0A0A7V244</accession>
<feature type="transmembrane region" description="Helical" evidence="9">
    <location>
        <begin position="145"/>
        <end position="166"/>
    </location>
</feature>
<dbReference type="SUPFAM" id="SSF103491">
    <property type="entry name" value="Preprotein translocase SecY subunit"/>
    <property type="match status" value="1"/>
</dbReference>
<comment type="function">
    <text evidence="9 10">The central subunit of the protein translocation channel SecYEG. Consists of two halves formed by TMs 1-5 and 6-10. These two domains form a lateral gate at the front which open onto the bilayer between TMs 2 and 7, and are clamped together by SecE at the back. The channel is closed by both a pore ring composed of hydrophobic SecY resides and a short helix (helix 2A) on the extracellular side of the membrane which forms a plug. The plug probably moves laterally to allow the channel to open. The ring and the pore may move independently.</text>
</comment>
<dbReference type="KEGG" id="bchi:OY14_02475"/>
<evidence type="ECO:0000256" key="2">
    <source>
        <dbReference type="ARBA" id="ARBA00005751"/>
    </source>
</evidence>
<dbReference type="HOGENOM" id="CLU_030313_0_0_12"/>
<proteinExistence type="inferred from homology"/>
<dbReference type="InterPro" id="IPR026593">
    <property type="entry name" value="SecY"/>
</dbReference>
<keyword evidence="5 9" id="KW-0653">Protein transport</keyword>
<evidence type="ECO:0000256" key="12">
    <source>
        <dbReference type="RuleBase" id="RU004349"/>
    </source>
</evidence>
<dbReference type="HAMAP" id="MF_01465">
    <property type="entry name" value="SecY"/>
    <property type="match status" value="1"/>
</dbReference>
<evidence type="ECO:0000256" key="11">
    <source>
        <dbReference type="RuleBase" id="RU003484"/>
    </source>
</evidence>
<evidence type="ECO:0000256" key="3">
    <source>
        <dbReference type="ARBA" id="ARBA00022448"/>
    </source>
</evidence>
<dbReference type="InterPro" id="IPR030659">
    <property type="entry name" value="SecY_CS"/>
</dbReference>
<feature type="transmembrane region" description="Helical" evidence="9">
    <location>
        <begin position="211"/>
        <end position="230"/>
    </location>
</feature>
<keyword evidence="6 9" id="KW-1133">Transmembrane helix</keyword>
<evidence type="ECO:0000256" key="8">
    <source>
        <dbReference type="ARBA" id="ARBA00023136"/>
    </source>
</evidence>
<gene>
    <name evidence="9" type="primary">secY</name>
    <name evidence="13" type="ORF">OY14_02475</name>
</gene>
<feature type="transmembrane region" description="Helical" evidence="9">
    <location>
        <begin position="71"/>
        <end position="93"/>
    </location>
</feature>
<reference evidence="13 14" key="1">
    <citation type="journal article" date="2015" name="Genome Announc.">
        <title>Genome Sequence of Borrelia chilensis VA1, a South American Member of the Lyme Borreliosis Group.</title>
        <authorList>
            <person name="Huang W."/>
            <person name="Ojaimi C."/>
            <person name="Fallon J.T."/>
            <person name="Travisany D."/>
            <person name="Maass A."/>
            <person name="Ivanova L."/>
            <person name="Tomova A."/>
            <person name="Gonzalez-Acuna D."/>
            <person name="Godfrey H.P."/>
            <person name="Cabello F.C."/>
        </authorList>
    </citation>
    <scope>NUCLEOTIDE SEQUENCE [LARGE SCALE GENOMIC DNA]</scope>
    <source>
        <strain evidence="13 14">VA1</strain>
    </source>
</reference>
<dbReference type="PANTHER" id="PTHR10906">
    <property type="entry name" value="SECY/SEC61-ALPHA FAMILY MEMBER"/>
    <property type="match status" value="1"/>
</dbReference>